<sequence>MPTVRRSSKYWISAIPSYHGIKYLEISNQQKYIKQQHVGATSDHSPFSGSLSSSCALLQQKQLINMWSFCYPWLASSCITGEPQPLWLRSASLPKAMTATHTHPPDTTHNLVCFHKEEP</sequence>
<organism evidence="1 2">
    <name type="scientific">Hibiscus sabdariffa</name>
    <name type="common">roselle</name>
    <dbReference type="NCBI Taxonomy" id="183260"/>
    <lineage>
        <taxon>Eukaryota</taxon>
        <taxon>Viridiplantae</taxon>
        <taxon>Streptophyta</taxon>
        <taxon>Embryophyta</taxon>
        <taxon>Tracheophyta</taxon>
        <taxon>Spermatophyta</taxon>
        <taxon>Magnoliopsida</taxon>
        <taxon>eudicotyledons</taxon>
        <taxon>Gunneridae</taxon>
        <taxon>Pentapetalae</taxon>
        <taxon>rosids</taxon>
        <taxon>malvids</taxon>
        <taxon>Malvales</taxon>
        <taxon>Malvaceae</taxon>
        <taxon>Malvoideae</taxon>
        <taxon>Hibiscus</taxon>
    </lineage>
</organism>
<reference evidence="1 2" key="1">
    <citation type="journal article" date="2024" name="G3 (Bethesda)">
        <title>Genome assembly of Hibiscus sabdariffa L. provides insights into metabolisms of medicinal natural products.</title>
        <authorList>
            <person name="Kim T."/>
        </authorList>
    </citation>
    <scope>NUCLEOTIDE SEQUENCE [LARGE SCALE GENOMIC DNA]</scope>
    <source>
        <strain evidence="1">TK-2024</strain>
        <tissue evidence="1">Old leaves</tissue>
    </source>
</reference>
<dbReference type="Proteomes" id="UP001396334">
    <property type="component" value="Unassembled WGS sequence"/>
</dbReference>
<evidence type="ECO:0000313" key="1">
    <source>
        <dbReference type="EMBL" id="KAK9022230.1"/>
    </source>
</evidence>
<proteinExistence type="predicted"/>
<keyword evidence="2" id="KW-1185">Reference proteome</keyword>
<evidence type="ECO:0000313" key="2">
    <source>
        <dbReference type="Proteomes" id="UP001396334"/>
    </source>
</evidence>
<accession>A0ABR2SAF3</accession>
<gene>
    <name evidence="1" type="ORF">V6N11_002512</name>
</gene>
<dbReference type="EMBL" id="JBBPBN010000015">
    <property type="protein sequence ID" value="KAK9022230.1"/>
    <property type="molecule type" value="Genomic_DNA"/>
</dbReference>
<protein>
    <submittedName>
        <fullName evidence="1">Uncharacterized protein</fullName>
    </submittedName>
</protein>
<comment type="caution">
    <text evidence="1">The sequence shown here is derived from an EMBL/GenBank/DDBJ whole genome shotgun (WGS) entry which is preliminary data.</text>
</comment>
<name>A0ABR2SAF3_9ROSI</name>